<evidence type="ECO:0000313" key="2">
    <source>
        <dbReference type="Proteomes" id="UP001175226"/>
    </source>
</evidence>
<evidence type="ECO:0000313" key="1">
    <source>
        <dbReference type="EMBL" id="KAK0433455.1"/>
    </source>
</evidence>
<dbReference type="Proteomes" id="UP001175226">
    <property type="component" value="Unassembled WGS sequence"/>
</dbReference>
<reference evidence="1" key="1">
    <citation type="submission" date="2023-06" db="EMBL/GenBank/DDBJ databases">
        <authorList>
            <consortium name="Lawrence Berkeley National Laboratory"/>
            <person name="Ahrendt S."/>
            <person name="Sahu N."/>
            <person name="Indic B."/>
            <person name="Wong-Bajracharya J."/>
            <person name="Merenyi Z."/>
            <person name="Ke H.-M."/>
            <person name="Monk M."/>
            <person name="Kocsube S."/>
            <person name="Drula E."/>
            <person name="Lipzen A."/>
            <person name="Balint B."/>
            <person name="Henrissat B."/>
            <person name="Andreopoulos B."/>
            <person name="Martin F.M."/>
            <person name="Harder C.B."/>
            <person name="Rigling D."/>
            <person name="Ford K.L."/>
            <person name="Foster G.D."/>
            <person name="Pangilinan J."/>
            <person name="Papanicolaou A."/>
            <person name="Barry K."/>
            <person name="LaButti K."/>
            <person name="Viragh M."/>
            <person name="Koriabine M."/>
            <person name="Yan M."/>
            <person name="Riley R."/>
            <person name="Champramary S."/>
            <person name="Plett K.L."/>
            <person name="Tsai I.J."/>
            <person name="Slot J."/>
            <person name="Sipos G."/>
            <person name="Plett J."/>
            <person name="Nagy L.G."/>
            <person name="Grigoriev I.V."/>
        </authorList>
    </citation>
    <scope>NUCLEOTIDE SEQUENCE</scope>
    <source>
        <strain evidence="1">FPL87.14</strain>
    </source>
</reference>
<dbReference type="AlphaFoldDB" id="A0AA39J0W1"/>
<dbReference type="EMBL" id="JAUEPT010000081">
    <property type="protein sequence ID" value="KAK0433455.1"/>
    <property type="molecule type" value="Genomic_DNA"/>
</dbReference>
<organism evidence="1 2">
    <name type="scientific">Armillaria borealis</name>
    <dbReference type="NCBI Taxonomy" id="47425"/>
    <lineage>
        <taxon>Eukaryota</taxon>
        <taxon>Fungi</taxon>
        <taxon>Dikarya</taxon>
        <taxon>Basidiomycota</taxon>
        <taxon>Agaricomycotina</taxon>
        <taxon>Agaricomycetes</taxon>
        <taxon>Agaricomycetidae</taxon>
        <taxon>Agaricales</taxon>
        <taxon>Marasmiineae</taxon>
        <taxon>Physalacriaceae</taxon>
        <taxon>Armillaria</taxon>
    </lineage>
</organism>
<name>A0AA39J0W1_9AGAR</name>
<proteinExistence type="predicted"/>
<accession>A0AA39J0W1</accession>
<keyword evidence="2" id="KW-1185">Reference proteome</keyword>
<sequence>MPLPLRATKFSLAFYQLDYPAYLSHVFPRLCGQEMIIRSCRLGTIRRGTIIRDSKIASFFSRCRMLRAVVPQSGLVTIRYSRADITRAFLYCLGISRDCIHLVTRQSRKEECKSLSPQPIGEAPSTIEPFIITVIWRWSAIISETSFHFPIKLEHIDEPALLVIPNIDDVPRRCNQRICLWMVSFCPRYPCGQRDKNMKLVEQNFEMRLCGFSDLDSRQLG</sequence>
<protein>
    <submittedName>
        <fullName evidence="1">Uncharacterized protein</fullName>
    </submittedName>
</protein>
<comment type="caution">
    <text evidence="1">The sequence shown here is derived from an EMBL/GenBank/DDBJ whole genome shotgun (WGS) entry which is preliminary data.</text>
</comment>
<gene>
    <name evidence="1" type="ORF">EV421DRAFT_1741597</name>
</gene>